<dbReference type="PROSITE" id="PS51257">
    <property type="entry name" value="PROKAR_LIPOPROTEIN"/>
    <property type="match status" value="1"/>
</dbReference>
<organism evidence="3 4">
    <name type="scientific">Salegentibacter chungangensis</name>
    <dbReference type="NCBI Taxonomy" id="1335724"/>
    <lineage>
        <taxon>Bacteria</taxon>
        <taxon>Pseudomonadati</taxon>
        <taxon>Bacteroidota</taxon>
        <taxon>Flavobacteriia</taxon>
        <taxon>Flavobacteriales</taxon>
        <taxon>Flavobacteriaceae</taxon>
        <taxon>Salegentibacter</taxon>
    </lineage>
</organism>
<dbReference type="EMBL" id="JBHTLI010000002">
    <property type="protein sequence ID" value="MFD1096377.1"/>
    <property type="molecule type" value="Genomic_DNA"/>
</dbReference>
<sequence length="458" mass="50480">MKKLKKSLSALVIATMLFTSCSKDETSIAEEPVSDQVAVLTLGPVLNDVLNRNALRQQSVPDCSEAAPAHAQISFVYGDSNTPVDIVVDILSDENGLFTAYDEALEIPVASGETTVSVSLTDFVVWDDDNGSPGNVIWVAPKEGSEYAQFVDEPLDKTWELRAGTKTYTDVEVICFDNRDANLYGYQFFTITPVPLIEFCMFGNYCPPSGRHYPASYSVSVWEYADGEVGDQIYEDLVSELQMENGEYYADPLCFALPDREGQDEYYVEIFLLDAEGQYDGPDRVILSGVITDDEIKTFYNGDNLDYYHFQFGCGDDGPPPFNDPTVEAKHYKACIKSLDDTYAVGFAYLMLKGTELKTTVLAANLEANKMHPQHIHQNASCDDYGGVFWPLELEGGGFPTADADGILTYQRTFALTAQQAANANFADRTVVLHGKTVNGNYEAGQPVACGEFSILTY</sequence>
<comment type="caution">
    <text evidence="3">The sequence shown here is derived from an EMBL/GenBank/DDBJ whole genome shotgun (WGS) entry which is preliminary data.</text>
</comment>
<protein>
    <recommendedName>
        <fullName evidence="5">CHRD domain-containing protein</fullName>
    </recommendedName>
</protein>
<dbReference type="Proteomes" id="UP001597131">
    <property type="component" value="Unassembled WGS sequence"/>
</dbReference>
<evidence type="ECO:0000313" key="4">
    <source>
        <dbReference type="Proteomes" id="UP001597131"/>
    </source>
</evidence>
<dbReference type="SUPFAM" id="SSF49329">
    <property type="entry name" value="Cu,Zn superoxide dismutase-like"/>
    <property type="match status" value="1"/>
</dbReference>
<feature type="signal peptide" evidence="2">
    <location>
        <begin position="1"/>
        <end position="22"/>
    </location>
</feature>
<dbReference type="InterPro" id="IPR036423">
    <property type="entry name" value="SOD-like_Cu/Zn_dom_sf"/>
</dbReference>
<dbReference type="RefSeq" id="WP_380745962.1">
    <property type="nucleotide sequence ID" value="NZ_JBHTLI010000002.1"/>
</dbReference>
<name>A0ABW3NV67_9FLAO</name>
<evidence type="ECO:0000256" key="1">
    <source>
        <dbReference type="ARBA" id="ARBA00010457"/>
    </source>
</evidence>
<evidence type="ECO:0000313" key="3">
    <source>
        <dbReference type="EMBL" id="MFD1096377.1"/>
    </source>
</evidence>
<keyword evidence="4" id="KW-1185">Reference proteome</keyword>
<accession>A0ABW3NV67</accession>
<feature type="chain" id="PRO_5045418727" description="CHRD domain-containing protein" evidence="2">
    <location>
        <begin position="23"/>
        <end position="458"/>
    </location>
</feature>
<evidence type="ECO:0008006" key="5">
    <source>
        <dbReference type="Google" id="ProtNLM"/>
    </source>
</evidence>
<gene>
    <name evidence="3" type="ORF">ACFQ3Q_11495</name>
</gene>
<keyword evidence="2" id="KW-0732">Signal</keyword>
<evidence type="ECO:0000256" key="2">
    <source>
        <dbReference type="SAM" id="SignalP"/>
    </source>
</evidence>
<proteinExistence type="inferred from homology"/>
<reference evidence="4" key="1">
    <citation type="journal article" date="2019" name="Int. J. Syst. Evol. Microbiol.">
        <title>The Global Catalogue of Microorganisms (GCM) 10K type strain sequencing project: providing services to taxonomists for standard genome sequencing and annotation.</title>
        <authorList>
            <consortium name="The Broad Institute Genomics Platform"/>
            <consortium name="The Broad Institute Genome Sequencing Center for Infectious Disease"/>
            <person name="Wu L."/>
            <person name="Ma J."/>
        </authorList>
    </citation>
    <scope>NUCLEOTIDE SEQUENCE [LARGE SCALE GENOMIC DNA]</scope>
    <source>
        <strain evidence="4">CCUG 64793</strain>
    </source>
</reference>
<comment type="similarity">
    <text evidence="1">Belongs to the Cu-Zn superoxide dismutase family.</text>
</comment>